<evidence type="ECO:0000259" key="1">
    <source>
        <dbReference type="Pfam" id="PF05050"/>
    </source>
</evidence>
<keyword evidence="2" id="KW-0489">Methyltransferase</keyword>
<evidence type="ECO:0000313" key="3">
    <source>
        <dbReference type="Proteomes" id="UP000823638"/>
    </source>
</evidence>
<dbReference type="Gene3D" id="3.40.50.720">
    <property type="entry name" value="NAD(P)-binding Rossmann-like Domain"/>
    <property type="match status" value="1"/>
</dbReference>
<dbReference type="SUPFAM" id="SSF53335">
    <property type="entry name" value="S-adenosyl-L-methionine-dependent methyltransferases"/>
    <property type="match status" value="1"/>
</dbReference>
<dbReference type="InterPro" id="IPR029063">
    <property type="entry name" value="SAM-dependent_MTases_sf"/>
</dbReference>
<sequence length="361" mass="41409">MKKIGKLTFKNFTLKTAKKDIYIFGTSKLGQGIYRVLTGSGIKVSGFLDNNPKTYASPLLGCRVCSPVEIKPKQKKTFVIIGTISYQWEIMQQLLREGFKNFITTPQLSRIFPEIQKENMTIRGLKEDLAKNKKEYKNFYRLLSDRKSKKVLKTLMAYRKTFNPFLFYKINSGEEKQYLESFVPDSPVPFVDCGGFTGDTLERFLKSGRKYSRIYFFEPDPKSFEKACRDFFGVKNIDFYNKGLHSREVKLLFDSAGALGSCVSGEGNTVISCVSLDSVIQEERAFIKMDIEGSEKFALEGSKRLIENNSVLAVSVYHLAEDIWKIPLIIMNLNPNYNFFLRHYSDINTETVLYCIPKTGF</sequence>
<gene>
    <name evidence="2" type="ORF">IAA81_03675</name>
</gene>
<dbReference type="EMBL" id="JADIMM010000052">
    <property type="protein sequence ID" value="MBO8457311.1"/>
    <property type="molecule type" value="Genomic_DNA"/>
</dbReference>
<protein>
    <submittedName>
        <fullName evidence="2">FkbM family methyltransferase</fullName>
    </submittedName>
</protein>
<comment type="caution">
    <text evidence="2">The sequence shown here is derived from an EMBL/GenBank/DDBJ whole genome shotgun (WGS) entry which is preliminary data.</text>
</comment>
<dbReference type="InterPro" id="IPR006342">
    <property type="entry name" value="FkbM_mtfrase"/>
</dbReference>
<proteinExistence type="predicted"/>
<reference evidence="2" key="1">
    <citation type="submission" date="2020-10" db="EMBL/GenBank/DDBJ databases">
        <authorList>
            <person name="Gilroy R."/>
        </authorList>
    </citation>
    <scope>NUCLEOTIDE SEQUENCE</scope>
    <source>
        <strain evidence="2">10532</strain>
    </source>
</reference>
<dbReference type="NCBIfam" id="TIGR01444">
    <property type="entry name" value="fkbM_fam"/>
    <property type="match status" value="1"/>
</dbReference>
<evidence type="ECO:0000313" key="2">
    <source>
        <dbReference type="EMBL" id="MBO8457311.1"/>
    </source>
</evidence>
<dbReference type="GO" id="GO:0032259">
    <property type="term" value="P:methylation"/>
    <property type="evidence" value="ECO:0007669"/>
    <property type="project" value="UniProtKB-KW"/>
</dbReference>
<dbReference type="Pfam" id="PF05050">
    <property type="entry name" value="Methyltransf_21"/>
    <property type="match status" value="1"/>
</dbReference>
<name>A0A9D9HNU7_9SPIR</name>
<accession>A0A9D9HNU7</accession>
<reference evidence="2" key="2">
    <citation type="journal article" date="2021" name="PeerJ">
        <title>Extensive microbial diversity within the chicken gut microbiome revealed by metagenomics and culture.</title>
        <authorList>
            <person name="Gilroy R."/>
            <person name="Ravi A."/>
            <person name="Getino M."/>
            <person name="Pursley I."/>
            <person name="Horton D.L."/>
            <person name="Alikhan N.F."/>
            <person name="Baker D."/>
            <person name="Gharbi K."/>
            <person name="Hall N."/>
            <person name="Watson M."/>
            <person name="Adriaenssens E.M."/>
            <person name="Foster-Nyarko E."/>
            <person name="Jarju S."/>
            <person name="Secka A."/>
            <person name="Antonio M."/>
            <person name="Oren A."/>
            <person name="Chaudhuri R.R."/>
            <person name="La Ragione R."/>
            <person name="Hildebrand F."/>
            <person name="Pallen M.J."/>
        </authorList>
    </citation>
    <scope>NUCLEOTIDE SEQUENCE</scope>
    <source>
        <strain evidence="2">10532</strain>
    </source>
</reference>
<dbReference type="GO" id="GO:0008168">
    <property type="term" value="F:methyltransferase activity"/>
    <property type="evidence" value="ECO:0007669"/>
    <property type="project" value="UniProtKB-KW"/>
</dbReference>
<dbReference type="AlphaFoldDB" id="A0A9D9HNU7"/>
<keyword evidence="2" id="KW-0808">Transferase</keyword>
<organism evidence="2 3">
    <name type="scientific">Candidatus Gallitreponema excrementavium</name>
    <dbReference type="NCBI Taxonomy" id="2840840"/>
    <lineage>
        <taxon>Bacteria</taxon>
        <taxon>Pseudomonadati</taxon>
        <taxon>Spirochaetota</taxon>
        <taxon>Spirochaetia</taxon>
        <taxon>Spirochaetales</taxon>
        <taxon>Candidatus Gallitreponema</taxon>
    </lineage>
</organism>
<dbReference type="Gene3D" id="3.40.50.150">
    <property type="entry name" value="Vaccinia Virus protein VP39"/>
    <property type="match status" value="1"/>
</dbReference>
<feature type="domain" description="Methyltransferase FkbM" evidence="1">
    <location>
        <begin position="192"/>
        <end position="324"/>
    </location>
</feature>
<dbReference type="Proteomes" id="UP000823638">
    <property type="component" value="Unassembled WGS sequence"/>
</dbReference>